<dbReference type="GO" id="GO:1990431">
    <property type="term" value="P:priRNA 3'-end processing"/>
    <property type="evidence" value="ECO:0007669"/>
    <property type="project" value="TreeGrafter"/>
</dbReference>
<dbReference type="Proteomes" id="UP000318571">
    <property type="component" value="Chromosome 9"/>
</dbReference>
<evidence type="ECO:0000256" key="1">
    <source>
        <dbReference type="ARBA" id="ARBA00008372"/>
    </source>
</evidence>
<accession>A0A553NZ59</accession>
<gene>
    <name evidence="3" type="ORF">TCAL_09676</name>
</gene>
<dbReference type="InterPro" id="IPR036397">
    <property type="entry name" value="RNaseH_sf"/>
</dbReference>
<comment type="caution">
    <text evidence="3">The sequence shown here is derived from an EMBL/GenBank/DDBJ whole genome shotgun (WGS) entry which is preliminary data.</text>
</comment>
<proteinExistence type="inferred from homology"/>
<dbReference type="PANTHER" id="PTHR15092">
    <property type="entry name" value="POLY A -SPECIFIC RIBONUCLEASE/TARGET OF EGR1, MEMBER 1"/>
    <property type="match status" value="1"/>
</dbReference>
<dbReference type="GO" id="GO:0005634">
    <property type="term" value="C:nucleus"/>
    <property type="evidence" value="ECO:0007669"/>
    <property type="project" value="TreeGrafter"/>
</dbReference>
<evidence type="ECO:0000313" key="3">
    <source>
        <dbReference type="EMBL" id="TRY70708.1"/>
    </source>
</evidence>
<dbReference type="STRING" id="6832.A0A553NZ59"/>
<evidence type="ECO:0000256" key="2">
    <source>
        <dbReference type="SAM" id="Phobius"/>
    </source>
</evidence>
<evidence type="ECO:0000313" key="4">
    <source>
        <dbReference type="Proteomes" id="UP000318571"/>
    </source>
</evidence>
<reference evidence="3 4" key="1">
    <citation type="journal article" date="2018" name="Nat. Ecol. Evol.">
        <title>Genomic signatures of mitonuclear coevolution across populations of Tigriopus californicus.</title>
        <authorList>
            <person name="Barreto F.S."/>
            <person name="Watson E.T."/>
            <person name="Lima T.G."/>
            <person name="Willett C.S."/>
            <person name="Edmands S."/>
            <person name="Li W."/>
            <person name="Burton R.S."/>
        </authorList>
    </citation>
    <scope>NUCLEOTIDE SEQUENCE [LARGE SCALE GENOMIC DNA]</scope>
    <source>
        <strain evidence="3 4">San Diego</strain>
    </source>
</reference>
<feature type="transmembrane region" description="Helical" evidence="2">
    <location>
        <begin position="534"/>
        <end position="555"/>
    </location>
</feature>
<keyword evidence="2" id="KW-1133">Transmembrane helix</keyword>
<sequence>MTEVVRENFKELLPVILGQISDASFVSFDAEFTTLGEFSLFDSLEQRYVKLRGQASSSVINQFGLSIFTQDPANPECYQVSCYNIYLFQRSFGPLNKPFLCEPQSLEFLTTHKFDFNKFIYQGIGYTNRAQESMLRSYLAKNGARCGSFEREIYGDELKDVCSKVSQWISAQEKGQELDIQCGNIPADLAAIYICFQFPNVWAFKSDDHEAQVRVKIVSSDERKELDKKQMETNLDEQRGFSQVIEAIIKAKKPIVGHNCLLDLVRIYQQFIDDLPSTLERFRVKVRILFPEIYDTKLVALNIKKDQPNEFPVALTGTRLDELYLALNGQKAGYQVPHSPNIVMDKETGQIYGDGYKKFHDAGFDAYVTGYVWLKLAHIASTIHYLSRDTIRTLKFKEHQAGVAPYKNHIKINHSSIFRLVNAVIGLEFLTTFLYTFIYSNQDLDKPVKGATTGPAKVTISSKFGLAINPDQFINKLTSYGLVEVQPLTRTQVIVATMGQRTCNAIIQDFANSEEYNVAPNNLRPEKMNKVTPILFGFVIGMILVPLCVVSRVMWR</sequence>
<dbReference type="SUPFAM" id="SSF53098">
    <property type="entry name" value="Ribonuclease H-like"/>
    <property type="match status" value="1"/>
</dbReference>
<dbReference type="EMBL" id="VCGU01000009">
    <property type="protein sequence ID" value="TRY70708.1"/>
    <property type="molecule type" value="Genomic_DNA"/>
</dbReference>
<dbReference type="GO" id="GO:0003723">
    <property type="term" value="F:RNA binding"/>
    <property type="evidence" value="ECO:0007669"/>
    <property type="project" value="TreeGrafter"/>
</dbReference>
<dbReference type="GO" id="GO:0005783">
    <property type="term" value="C:endoplasmic reticulum"/>
    <property type="evidence" value="ECO:0007669"/>
    <property type="project" value="TreeGrafter"/>
</dbReference>
<dbReference type="InterPro" id="IPR051181">
    <property type="entry name" value="CAF1_poly(A)_ribonucleases"/>
</dbReference>
<keyword evidence="2" id="KW-0812">Transmembrane</keyword>
<keyword evidence="2" id="KW-0472">Membrane</keyword>
<keyword evidence="4" id="KW-1185">Reference proteome</keyword>
<dbReference type="InterPro" id="IPR012337">
    <property type="entry name" value="RNaseH-like_sf"/>
</dbReference>
<organism evidence="3 4">
    <name type="scientific">Tigriopus californicus</name>
    <name type="common">Marine copepod</name>
    <dbReference type="NCBI Taxonomy" id="6832"/>
    <lineage>
        <taxon>Eukaryota</taxon>
        <taxon>Metazoa</taxon>
        <taxon>Ecdysozoa</taxon>
        <taxon>Arthropoda</taxon>
        <taxon>Crustacea</taxon>
        <taxon>Multicrustacea</taxon>
        <taxon>Hexanauplia</taxon>
        <taxon>Copepoda</taxon>
        <taxon>Harpacticoida</taxon>
        <taxon>Harpacticidae</taxon>
        <taxon>Tigriopus</taxon>
    </lineage>
</organism>
<dbReference type="InterPro" id="IPR006941">
    <property type="entry name" value="RNase_CAF1"/>
</dbReference>
<dbReference type="GO" id="GO:1990432">
    <property type="term" value="P:siRNA 3'-end processing"/>
    <property type="evidence" value="ECO:0007669"/>
    <property type="project" value="TreeGrafter"/>
</dbReference>
<dbReference type="OMA" id="SCDRASC"/>
<dbReference type="Pfam" id="PF04857">
    <property type="entry name" value="CAF1"/>
    <property type="match status" value="1"/>
</dbReference>
<dbReference type="GO" id="GO:0000289">
    <property type="term" value="P:nuclear-transcribed mRNA poly(A) tail shortening"/>
    <property type="evidence" value="ECO:0007669"/>
    <property type="project" value="TreeGrafter"/>
</dbReference>
<dbReference type="Gene3D" id="3.30.420.10">
    <property type="entry name" value="Ribonuclease H-like superfamily/Ribonuclease H"/>
    <property type="match status" value="2"/>
</dbReference>
<name>A0A553NZ59_TIGCA</name>
<dbReference type="PANTHER" id="PTHR15092:SF22">
    <property type="entry name" value="POLY(A)-SPECIFIC RIBONUCLEASE PNLDC1"/>
    <property type="match status" value="1"/>
</dbReference>
<dbReference type="GO" id="GO:0000175">
    <property type="term" value="F:3'-5'-RNA exonuclease activity"/>
    <property type="evidence" value="ECO:0007669"/>
    <property type="project" value="TreeGrafter"/>
</dbReference>
<dbReference type="AlphaFoldDB" id="A0A553NZ59"/>
<comment type="similarity">
    <text evidence="1">Belongs to the CAF1 family.</text>
</comment>
<protein>
    <submittedName>
        <fullName evidence="3">Uncharacterized protein</fullName>
    </submittedName>
</protein>
<feature type="transmembrane region" description="Helical" evidence="2">
    <location>
        <begin position="417"/>
        <end position="439"/>
    </location>
</feature>